<dbReference type="KEGG" id="pnd:Pla175_25720"/>
<keyword evidence="3" id="KW-1185">Reference proteome</keyword>
<name>A0A518DCI7_9BACT</name>
<reference evidence="2 3" key="1">
    <citation type="submission" date="2019-02" db="EMBL/GenBank/DDBJ databases">
        <title>Deep-cultivation of Planctomycetes and their phenomic and genomic characterization uncovers novel biology.</title>
        <authorList>
            <person name="Wiegand S."/>
            <person name="Jogler M."/>
            <person name="Boedeker C."/>
            <person name="Pinto D."/>
            <person name="Vollmers J."/>
            <person name="Rivas-Marin E."/>
            <person name="Kohn T."/>
            <person name="Peeters S.H."/>
            <person name="Heuer A."/>
            <person name="Rast P."/>
            <person name="Oberbeckmann S."/>
            <person name="Bunk B."/>
            <person name="Jeske O."/>
            <person name="Meyerdierks A."/>
            <person name="Storesund J.E."/>
            <person name="Kallscheuer N."/>
            <person name="Luecker S."/>
            <person name="Lage O.M."/>
            <person name="Pohl T."/>
            <person name="Merkel B.J."/>
            <person name="Hornburger P."/>
            <person name="Mueller R.-W."/>
            <person name="Bruemmer F."/>
            <person name="Labrenz M."/>
            <person name="Spormann A.M."/>
            <person name="Op den Camp H."/>
            <person name="Overmann J."/>
            <person name="Amann R."/>
            <person name="Jetten M.S.M."/>
            <person name="Mascher T."/>
            <person name="Medema M.H."/>
            <person name="Devos D.P."/>
            <person name="Kaster A.-K."/>
            <person name="Ovreas L."/>
            <person name="Rohde M."/>
            <person name="Galperin M.Y."/>
            <person name="Jogler C."/>
        </authorList>
    </citation>
    <scope>NUCLEOTIDE SEQUENCE [LARGE SCALE GENOMIC DNA]</scope>
    <source>
        <strain evidence="2 3">Pla175</strain>
    </source>
</reference>
<evidence type="ECO:0000256" key="1">
    <source>
        <dbReference type="SAM" id="SignalP"/>
    </source>
</evidence>
<evidence type="ECO:0000313" key="2">
    <source>
        <dbReference type="EMBL" id="QDU89185.1"/>
    </source>
</evidence>
<dbReference type="RefSeq" id="WP_145285198.1">
    <property type="nucleotide sequence ID" value="NZ_CP036291.1"/>
</dbReference>
<dbReference type="EMBL" id="CP036291">
    <property type="protein sequence ID" value="QDU89185.1"/>
    <property type="molecule type" value="Genomic_DNA"/>
</dbReference>
<sequence precursor="true">MAKITLSLLAAALAVVCWSSGVVAQELLAPPVAPSVTEYMTPVAPAAVCCPIQVVSEVSAPSAKRSYRCHGGPIQQLLCVDNPADCCRKDYSVPVCVPACCVGDPVCCGSRVGLLGRGYVTYRWPCGFEATIVFRAHGGVIITYR</sequence>
<dbReference type="OrthoDB" id="288217at2"/>
<organism evidence="2 3">
    <name type="scientific">Pirellulimonas nuda</name>
    <dbReference type="NCBI Taxonomy" id="2528009"/>
    <lineage>
        <taxon>Bacteria</taxon>
        <taxon>Pseudomonadati</taxon>
        <taxon>Planctomycetota</taxon>
        <taxon>Planctomycetia</taxon>
        <taxon>Pirellulales</taxon>
        <taxon>Lacipirellulaceae</taxon>
        <taxon>Pirellulimonas</taxon>
    </lineage>
</organism>
<protein>
    <submittedName>
        <fullName evidence="2">Uncharacterized protein</fullName>
    </submittedName>
</protein>
<gene>
    <name evidence="2" type="ORF">Pla175_25720</name>
</gene>
<accession>A0A518DCI7</accession>
<keyword evidence="1" id="KW-0732">Signal</keyword>
<feature type="chain" id="PRO_5021788057" evidence="1">
    <location>
        <begin position="25"/>
        <end position="145"/>
    </location>
</feature>
<proteinExistence type="predicted"/>
<dbReference type="Proteomes" id="UP000317429">
    <property type="component" value="Chromosome"/>
</dbReference>
<feature type="signal peptide" evidence="1">
    <location>
        <begin position="1"/>
        <end position="24"/>
    </location>
</feature>
<dbReference type="AlphaFoldDB" id="A0A518DCI7"/>
<evidence type="ECO:0000313" key="3">
    <source>
        <dbReference type="Proteomes" id="UP000317429"/>
    </source>
</evidence>